<dbReference type="Gene3D" id="2.140.10.30">
    <property type="entry name" value="Dipeptidylpeptidase IV, N-terminal domain"/>
    <property type="match status" value="1"/>
</dbReference>
<evidence type="ECO:0000256" key="6">
    <source>
        <dbReference type="ARBA" id="ARBA00022825"/>
    </source>
</evidence>
<evidence type="ECO:0000313" key="15">
    <source>
        <dbReference type="EMBL" id="KAK2142248.1"/>
    </source>
</evidence>
<dbReference type="EMBL" id="JAODUP010000980">
    <property type="protein sequence ID" value="KAK2142248.1"/>
    <property type="molecule type" value="Genomic_DNA"/>
</dbReference>
<protein>
    <recommendedName>
        <fullName evidence="17">Dipeptidylpeptidase IV N-terminal domain-containing protein</fullName>
    </recommendedName>
</protein>
<keyword evidence="7" id="KW-0735">Signal-anchor</keyword>
<evidence type="ECO:0000259" key="13">
    <source>
        <dbReference type="Pfam" id="PF00326"/>
    </source>
</evidence>
<dbReference type="Pfam" id="PF00930">
    <property type="entry name" value="DPPIV_N"/>
    <property type="match status" value="1"/>
</dbReference>
<gene>
    <name evidence="15" type="ORF">LSH36_980g01018</name>
</gene>
<keyword evidence="5" id="KW-0378">Hydrolase</keyword>
<dbReference type="InterPro" id="IPR001375">
    <property type="entry name" value="Peptidase_S9_cat"/>
</dbReference>
<evidence type="ECO:0000256" key="8">
    <source>
        <dbReference type="ARBA" id="ARBA00022989"/>
    </source>
</evidence>
<dbReference type="Proteomes" id="UP001208570">
    <property type="component" value="Unassembled WGS sequence"/>
</dbReference>
<keyword evidence="2" id="KW-0031">Aminopeptidase</keyword>
<evidence type="ECO:0000256" key="10">
    <source>
        <dbReference type="ARBA" id="ARBA00023180"/>
    </source>
</evidence>
<dbReference type="SUPFAM" id="SSF82171">
    <property type="entry name" value="DPP6 N-terminal domain-like"/>
    <property type="match status" value="1"/>
</dbReference>
<dbReference type="PANTHER" id="PTHR11731:SF200">
    <property type="entry name" value="DIPEPTIDYL PEPTIDASE 10, ISOFORM B"/>
    <property type="match status" value="1"/>
</dbReference>
<evidence type="ECO:0000256" key="9">
    <source>
        <dbReference type="ARBA" id="ARBA00023136"/>
    </source>
</evidence>
<evidence type="ECO:0000256" key="1">
    <source>
        <dbReference type="ARBA" id="ARBA00004606"/>
    </source>
</evidence>
<dbReference type="GO" id="GO:0008239">
    <property type="term" value="F:dipeptidyl-peptidase activity"/>
    <property type="evidence" value="ECO:0007669"/>
    <property type="project" value="TreeGrafter"/>
</dbReference>
<keyword evidence="16" id="KW-1185">Reference proteome</keyword>
<dbReference type="InterPro" id="IPR002469">
    <property type="entry name" value="Peptidase_S9B_N"/>
</dbReference>
<dbReference type="Gene3D" id="3.40.50.1820">
    <property type="entry name" value="alpha/beta hydrolase"/>
    <property type="match status" value="1"/>
</dbReference>
<evidence type="ECO:0000313" key="16">
    <source>
        <dbReference type="Proteomes" id="UP001208570"/>
    </source>
</evidence>
<dbReference type="GO" id="GO:0006508">
    <property type="term" value="P:proteolysis"/>
    <property type="evidence" value="ECO:0007669"/>
    <property type="project" value="UniProtKB-KW"/>
</dbReference>
<dbReference type="Pfam" id="PF00326">
    <property type="entry name" value="Peptidase_S9"/>
    <property type="match status" value="1"/>
</dbReference>
<evidence type="ECO:0000259" key="14">
    <source>
        <dbReference type="Pfam" id="PF00930"/>
    </source>
</evidence>
<keyword evidence="3" id="KW-0645">Protease</keyword>
<evidence type="ECO:0000256" key="7">
    <source>
        <dbReference type="ARBA" id="ARBA00022968"/>
    </source>
</evidence>
<comment type="subcellular location">
    <subcellularLocation>
        <location evidence="11">Endomembrane system</location>
        <topology evidence="11">Single-pass membrane protein</topology>
    </subcellularLocation>
    <subcellularLocation>
        <location evidence="1">Membrane</location>
        <topology evidence="1">Single-pass type II membrane protein</topology>
    </subcellularLocation>
</comment>
<evidence type="ECO:0000256" key="2">
    <source>
        <dbReference type="ARBA" id="ARBA00022438"/>
    </source>
</evidence>
<evidence type="ECO:0000256" key="4">
    <source>
        <dbReference type="ARBA" id="ARBA00022692"/>
    </source>
</evidence>
<feature type="domain" description="Peptidase S9 prolyl oligopeptidase catalytic" evidence="13">
    <location>
        <begin position="627"/>
        <end position="694"/>
    </location>
</feature>
<sequence>MNVNSCKVFTAERGFTGDSLAVLEDEKVTGRSYGKPYCRWPVILSISAAVLLAVMIVVLTVLYAGGWMFCAGQDPVNGLNINEVTQQTPFSFEDIFNSSLMPRGYSSDFVGGHIDLSECDKCDDDDDDDDDMNNDDEDYDDDDDYDEIFCSKICPPNDDRLFIEVLLNARHIQWLQLNWLILTEAKIILTKAIFRLTEAIFILTEAIVLVMTSLDAILTDRKGFVYENNLYYQQSPSSEAVQLTTDGNKYYIYNGIADYLYEEDVLGATNTHYFSPGGHYLLYAKFNDTDVPLMSMMKYGDKTVMYPYLVQYPYPKPGDMKGDTLGPNTKVSLHVVDLNNLETPHWQVAPPSEFAGGDFYYTRVAWRDDETMLIFWSNRIQNRTIVMFCSAADQSCVKNHDLEVSGGWVMVPPSSLFVEGGSSYVTILPEYLGAEGTWLHVAMVTIRFDGLGQVSFLSNGKQEVRSIVGYDNSTVFYLDTNGDSTERHLFRTGTMTSPGTPVCMTCDVGPGCLYVSAEFSTNGKYYIRKCLGPDIPSYTLIGIKDGLDVVLENNSDVRERLSQKLLPRREFLDIDISDGYRGKAEVFYPPSYIPGTTTHKYFQNVYAGPESKEVTKAFPLGGGTSNWMTYLGSTHDVIVTSVDGRGTHGNGEEYKFLLYKKLGSVEIQDQISGANYFKSQPFVDPSKGAAIFGWDCDISKKADMFKNKQFMINHGTADDNVQLQHFMQLSKALIQKEVHFREQMAYLIEKRPSLEWQIYHTDGDPNESSDQVIIRHSVFVCKGPILYERNYEDIFYVLRPQS</sequence>
<dbReference type="InterPro" id="IPR029058">
    <property type="entry name" value="AB_hydrolase_fold"/>
</dbReference>
<evidence type="ECO:0000256" key="11">
    <source>
        <dbReference type="ARBA" id="ARBA00037847"/>
    </source>
</evidence>
<evidence type="ECO:0008006" key="17">
    <source>
        <dbReference type="Google" id="ProtNLM"/>
    </source>
</evidence>
<dbReference type="SUPFAM" id="SSF53474">
    <property type="entry name" value="alpha/beta-Hydrolases"/>
    <property type="match status" value="1"/>
</dbReference>
<dbReference type="GO" id="GO:0005886">
    <property type="term" value="C:plasma membrane"/>
    <property type="evidence" value="ECO:0007669"/>
    <property type="project" value="TreeGrafter"/>
</dbReference>
<keyword evidence="4 12" id="KW-0812">Transmembrane</keyword>
<dbReference type="GO" id="GO:0008236">
    <property type="term" value="F:serine-type peptidase activity"/>
    <property type="evidence" value="ECO:0007669"/>
    <property type="project" value="UniProtKB-KW"/>
</dbReference>
<name>A0AAD9IXB7_9ANNE</name>
<evidence type="ECO:0000256" key="5">
    <source>
        <dbReference type="ARBA" id="ARBA00022801"/>
    </source>
</evidence>
<keyword evidence="8 12" id="KW-1133">Transmembrane helix</keyword>
<dbReference type="PANTHER" id="PTHR11731">
    <property type="entry name" value="PROTEASE FAMILY S9B,C DIPEPTIDYL-PEPTIDASE IV-RELATED"/>
    <property type="match status" value="1"/>
</dbReference>
<dbReference type="InterPro" id="IPR050278">
    <property type="entry name" value="Serine_Prot_S9B/DPPIV"/>
</dbReference>
<dbReference type="AlphaFoldDB" id="A0AAD9IXB7"/>
<dbReference type="GO" id="GO:0012505">
    <property type="term" value="C:endomembrane system"/>
    <property type="evidence" value="ECO:0007669"/>
    <property type="project" value="UniProtKB-SubCell"/>
</dbReference>
<reference evidence="15" key="1">
    <citation type="journal article" date="2023" name="Mol. Biol. Evol.">
        <title>Third-Generation Sequencing Reveals the Adaptive Role of the Epigenome in Three Deep-Sea Polychaetes.</title>
        <authorList>
            <person name="Perez M."/>
            <person name="Aroh O."/>
            <person name="Sun Y."/>
            <person name="Lan Y."/>
            <person name="Juniper S.K."/>
            <person name="Young C.R."/>
            <person name="Angers B."/>
            <person name="Qian P.Y."/>
        </authorList>
    </citation>
    <scope>NUCLEOTIDE SEQUENCE</scope>
    <source>
        <strain evidence="15">P08H-3</strain>
    </source>
</reference>
<keyword evidence="9 12" id="KW-0472">Membrane</keyword>
<comment type="caution">
    <text evidence="15">The sequence shown here is derived from an EMBL/GenBank/DDBJ whole genome shotgun (WGS) entry which is preliminary data.</text>
</comment>
<dbReference type="GO" id="GO:0004177">
    <property type="term" value="F:aminopeptidase activity"/>
    <property type="evidence" value="ECO:0007669"/>
    <property type="project" value="UniProtKB-KW"/>
</dbReference>
<feature type="domain" description="Dipeptidylpeptidase IV N-terminal" evidence="14">
    <location>
        <begin position="224"/>
        <end position="536"/>
    </location>
</feature>
<organism evidence="15 16">
    <name type="scientific">Paralvinella palmiformis</name>
    <dbReference type="NCBI Taxonomy" id="53620"/>
    <lineage>
        <taxon>Eukaryota</taxon>
        <taxon>Metazoa</taxon>
        <taxon>Spiralia</taxon>
        <taxon>Lophotrochozoa</taxon>
        <taxon>Annelida</taxon>
        <taxon>Polychaeta</taxon>
        <taxon>Sedentaria</taxon>
        <taxon>Canalipalpata</taxon>
        <taxon>Terebellida</taxon>
        <taxon>Terebelliformia</taxon>
        <taxon>Alvinellidae</taxon>
        <taxon>Paralvinella</taxon>
    </lineage>
</organism>
<evidence type="ECO:0000256" key="3">
    <source>
        <dbReference type="ARBA" id="ARBA00022670"/>
    </source>
</evidence>
<proteinExistence type="predicted"/>
<accession>A0AAD9IXB7</accession>
<evidence type="ECO:0000256" key="12">
    <source>
        <dbReference type="SAM" id="Phobius"/>
    </source>
</evidence>
<keyword evidence="10" id="KW-0325">Glycoprotein</keyword>
<feature type="transmembrane region" description="Helical" evidence="12">
    <location>
        <begin position="42"/>
        <end position="69"/>
    </location>
</feature>
<keyword evidence="6" id="KW-0720">Serine protease</keyword>